<dbReference type="AlphaFoldDB" id="A0A5B8UBQ1"/>
<accession>A0A5B8UBQ1</accession>
<name>A0A5B8UBQ1_9ACTN</name>
<dbReference type="SUPFAM" id="SSF51695">
    <property type="entry name" value="PLC-like phosphodiesterases"/>
    <property type="match status" value="1"/>
</dbReference>
<reference evidence="3 4" key="1">
    <citation type="journal article" date="2018" name="J. Microbiol.">
        <title>Baekduia soli gen. nov., sp. nov., a novel bacterium isolated from the soil of Baekdu Mountain and proposal of a novel family name, Baekduiaceae fam. nov.</title>
        <authorList>
            <person name="An D.S."/>
            <person name="Siddiqi M.Z."/>
            <person name="Kim K.H."/>
            <person name="Yu H.S."/>
            <person name="Im W.T."/>
        </authorList>
    </citation>
    <scope>NUCLEOTIDE SEQUENCE [LARGE SCALE GENOMIC DNA]</scope>
    <source>
        <strain evidence="3 4">BR7-21</strain>
    </source>
</reference>
<proteinExistence type="predicted"/>
<dbReference type="InterPro" id="IPR017946">
    <property type="entry name" value="PLC-like_Pdiesterase_TIM-brl"/>
</dbReference>
<feature type="domain" description="GP-PDE" evidence="2">
    <location>
        <begin position="35"/>
        <end position="317"/>
    </location>
</feature>
<gene>
    <name evidence="3" type="ORF">FSW04_24755</name>
</gene>
<dbReference type="Proteomes" id="UP000321805">
    <property type="component" value="Chromosome"/>
</dbReference>
<evidence type="ECO:0000313" key="3">
    <source>
        <dbReference type="EMBL" id="QEC50470.1"/>
    </source>
</evidence>
<dbReference type="PANTHER" id="PTHR46211">
    <property type="entry name" value="GLYCEROPHOSPHORYL DIESTER PHOSPHODIESTERASE"/>
    <property type="match status" value="1"/>
</dbReference>
<dbReference type="KEGG" id="bsol:FSW04_24755"/>
<evidence type="ECO:0000259" key="2">
    <source>
        <dbReference type="PROSITE" id="PS51704"/>
    </source>
</evidence>
<feature type="chain" id="PRO_5022725692" evidence="1">
    <location>
        <begin position="26"/>
        <end position="329"/>
    </location>
</feature>
<evidence type="ECO:0000313" key="4">
    <source>
        <dbReference type="Proteomes" id="UP000321805"/>
    </source>
</evidence>
<organism evidence="3 4">
    <name type="scientific">Baekduia soli</name>
    <dbReference type="NCBI Taxonomy" id="496014"/>
    <lineage>
        <taxon>Bacteria</taxon>
        <taxon>Bacillati</taxon>
        <taxon>Actinomycetota</taxon>
        <taxon>Thermoleophilia</taxon>
        <taxon>Solirubrobacterales</taxon>
        <taxon>Baekduiaceae</taxon>
        <taxon>Baekduia</taxon>
    </lineage>
</organism>
<dbReference type="Pfam" id="PF03009">
    <property type="entry name" value="GDPD"/>
    <property type="match status" value="1"/>
</dbReference>
<sequence>MPRVPRVLGLLVAVAVLALPAGAQAASNRWLVPQPLDIAHQGGEDEFPSNTMYAFKRSLKAAADMLELDVGVTSDDQVVVMHDTTLDRTTNGTGTIASHTLAQIRRLDGAYWFSPSTANAYRHDRRAAAYRWRGVATGKRRPPKGYNASDFRVPTLREVLRAFPRTPINIEIKGRTKDEALAEYLQNAGVLGRLLKGNPRKDLIVVSFKQEAVDRFHEIAPQIPLAPGIGGTADWLLGGQSPGPGVVAFQLPITYQFGGQLLDITTAANVAHAHRDGYAWHTWLSDDTESPATWTQLIDWCVDGVMTARPVEFHRLLAKHRRPAACATP</sequence>
<evidence type="ECO:0000256" key="1">
    <source>
        <dbReference type="SAM" id="SignalP"/>
    </source>
</evidence>
<dbReference type="EMBL" id="CP042430">
    <property type="protein sequence ID" value="QEC50470.1"/>
    <property type="molecule type" value="Genomic_DNA"/>
</dbReference>
<dbReference type="Gene3D" id="3.20.20.190">
    <property type="entry name" value="Phosphatidylinositol (PI) phosphodiesterase"/>
    <property type="match status" value="1"/>
</dbReference>
<dbReference type="InterPro" id="IPR030395">
    <property type="entry name" value="GP_PDE_dom"/>
</dbReference>
<dbReference type="OrthoDB" id="5241788at2"/>
<dbReference type="GO" id="GO:0006629">
    <property type="term" value="P:lipid metabolic process"/>
    <property type="evidence" value="ECO:0007669"/>
    <property type="project" value="InterPro"/>
</dbReference>
<protein>
    <submittedName>
        <fullName evidence="3">Glycerophosphodiester phosphodiesterase</fullName>
    </submittedName>
</protein>
<dbReference type="GO" id="GO:0008081">
    <property type="term" value="F:phosphoric diester hydrolase activity"/>
    <property type="evidence" value="ECO:0007669"/>
    <property type="project" value="InterPro"/>
</dbReference>
<keyword evidence="1" id="KW-0732">Signal</keyword>
<feature type="signal peptide" evidence="1">
    <location>
        <begin position="1"/>
        <end position="25"/>
    </location>
</feature>
<keyword evidence="4" id="KW-1185">Reference proteome</keyword>
<dbReference type="PROSITE" id="PS51704">
    <property type="entry name" value="GP_PDE"/>
    <property type="match status" value="1"/>
</dbReference>
<dbReference type="PANTHER" id="PTHR46211:SF14">
    <property type="entry name" value="GLYCEROPHOSPHODIESTER PHOSPHODIESTERASE"/>
    <property type="match status" value="1"/>
</dbReference>